<proteinExistence type="predicted"/>
<evidence type="ECO:0000313" key="1">
    <source>
        <dbReference type="EMBL" id="KAF4745141.1"/>
    </source>
</evidence>
<protein>
    <submittedName>
        <fullName evidence="1">Uncharacterized protein</fullName>
    </submittedName>
</protein>
<organism evidence="1 2">
    <name type="scientific">Perkinsus olseni</name>
    <name type="common">Perkinsus atlanticus</name>
    <dbReference type="NCBI Taxonomy" id="32597"/>
    <lineage>
        <taxon>Eukaryota</taxon>
        <taxon>Sar</taxon>
        <taxon>Alveolata</taxon>
        <taxon>Perkinsozoa</taxon>
        <taxon>Perkinsea</taxon>
        <taxon>Perkinsida</taxon>
        <taxon>Perkinsidae</taxon>
        <taxon>Perkinsus</taxon>
    </lineage>
</organism>
<comment type="caution">
    <text evidence="1">The sequence shown here is derived from an EMBL/GenBank/DDBJ whole genome shotgun (WGS) entry which is preliminary data.</text>
</comment>
<feature type="non-terminal residue" evidence="1">
    <location>
        <position position="393"/>
    </location>
</feature>
<sequence length="393" mass="43696">TPLIQTMCLYPGEGGRSYLKSDHSLSYGSPFEMVYAARWGAPTSSFHTAAQTTVPRLLARSLTQSMQLVEEAIREGPMALAVLVTENEELVGELEKPVATRIAEEVRRMCEAGTIPAQPMSDIFGVLARQRRECLRFSEELLDQVSSRLIDLTDEGFRDVFAAMVYAGALGGHSRRYYRELFIQEGTNRLIRMPLHCQIQIGRLAASLIARMKKEPSEGNAASALAGRISATFFEEAGQGRRFAGLSPVVLTHGCLLASSPAASRVTPLTIETRGKMFRMMRRAVNRSEETADEDVVTRMILGGMALHYSPLRSDLEAQEFGDGERRIRRHEPASINELKLVPEILKRIDHKGIDNPASDPCSKTYYQALHLLLERDLKDGNASVSDLLLWCQ</sequence>
<name>A0A7J6TJS4_PEROL</name>
<feature type="non-terminal residue" evidence="1">
    <location>
        <position position="1"/>
    </location>
</feature>
<dbReference type="Proteomes" id="UP000574390">
    <property type="component" value="Unassembled WGS sequence"/>
</dbReference>
<accession>A0A7J6TJS4</accession>
<evidence type="ECO:0000313" key="2">
    <source>
        <dbReference type="Proteomes" id="UP000574390"/>
    </source>
</evidence>
<dbReference type="EMBL" id="JABANM010006927">
    <property type="protein sequence ID" value="KAF4745141.1"/>
    <property type="molecule type" value="Genomic_DNA"/>
</dbReference>
<reference evidence="1 2" key="1">
    <citation type="submission" date="2020-04" db="EMBL/GenBank/DDBJ databases">
        <title>Perkinsus olseni comparative genomics.</title>
        <authorList>
            <person name="Bogema D.R."/>
        </authorList>
    </citation>
    <scope>NUCLEOTIDE SEQUENCE [LARGE SCALE GENOMIC DNA]</scope>
    <source>
        <strain evidence="1">ATCC PRA-205</strain>
    </source>
</reference>
<gene>
    <name evidence="1" type="ORF">FOZ62_000052</name>
</gene>
<dbReference type="AlphaFoldDB" id="A0A7J6TJS4"/>